<organism evidence="1 2">
    <name type="scientific">Arctium lappa</name>
    <name type="common">Greater burdock</name>
    <name type="synonym">Lappa major</name>
    <dbReference type="NCBI Taxonomy" id="4217"/>
    <lineage>
        <taxon>Eukaryota</taxon>
        <taxon>Viridiplantae</taxon>
        <taxon>Streptophyta</taxon>
        <taxon>Embryophyta</taxon>
        <taxon>Tracheophyta</taxon>
        <taxon>Spermatophyta</taxon>
        <taxon>Magnoliopsida</taxon>
        <taxon>eudicotyledons</taxon>
        <taxon>Gunneridae</taxon>
        <taxon>Pentapetalae</taxon>
        <taxon>asterids</taxon>
        <taxon>campanulids</taxon>
        <taxon>Asterales</taxon>
        <taxon>Asteraceae</taxon>
        <taxon>Carduoideae</taxon>
        <taxon>Cardueae</taxon>
        <taxon>Arctiinae</taxon>
        <taxon>Arctium</taxon>
    </lineage>
</organism>
<comment type="caution">
    <text evidence="1">The sequence shown here is derived from an EMBL/GenBank/DDBJ whole genome shotgun (WGS) entry which is preliminary data.</text>
</comment>
<evidence type="ECO:0000313" key="2">
    <source>
        <dbReference type="Proteomes" id="UP001055879"/>
    </source>
</evidence>
<proteinExistence type="predicted"/>
<reference evidence="1 2" key="2">
    <citation type="journal article" date="2022" name="Mol. Ecol. Resour.">
        <title>The genomes of chicory, endive, great burdock and yacon provide insights into Asteraceae paleo-polyploidization history and plant inulin production.</title>
        <authorList>
            <person name="Fan W."/>
            <person name="Wang S."/>
            <person name="Wang H."/>
            <person name="Wang A."/>
            <person name="Jiang F."/>
            <person name="Liu H."/>
            <person name="Zhao H."/>
            <person name="Xu D."/>
            <person name="Zhang Y."/>
        </authorList>
    </citation>
    <scope>NUCLEOTIDE SEQUENCE [LARGE SCALE GENOMIC DNA]</scope>
    <source>
        <strain evidence="2">cv. Niubang</strain>
    </source>
</reference>
<keyword evidence="2" id="KW-1185">Reference proteome</keyword>
<gene>
    <name evidence="1" type="ORF">L6452_40758</name>
</gene>
<dbReference type="EMBL" id="CM042062">
    <property type="protein sequence ID" value="KAI3669522.1"/>
    <property type="molecule type" value="Genomic_DNA"/>
</dbReference>
<evidence type="ECO:0000313" key="1">
    <source>
        <dbReference type="EMBL" id="KAI3669522.1"/>
    </source>
</evidence>
<reference evidence="2" key="1">
    <citation type="journal article" date="2022" name="Mol. Ecol. Resour.">
        <title>The genomes of chicory, endive, great burdock and yacon provide insights into Asteraceae palaeo-polyploidization history and plant inulin production.</title>
        <authorList>
            <person name="Fan W."/>
            <person name="Wang S."/>
            <person name="Wang H."/>
            <person name="Wang A."/>
            <person name="Jiang F."/>
            <person name="Liu H."/>
            <person name="Zhao H."/>
            <person name="Xu D."/>
            <person name="Zhang Y."/>
        </authorList>
    </citation>
    <scope>NUCLEOTIDE SEQUENCE [LARGE SCALE GENOMIC DNA]</scope>
    <source>
        <strain evidence="2">cv. Niubang</strain>
    </source>
</reference>
<accession>A0ACB8XNC5</accession>
<name>A0ACB8XNC5_ARCLA</name>
<sequence>MRRIDSVSSAWIPEDDLLLKNSLEAGASLEALAKGAVKFSRGFTLCELRDRWHSLLYDPAVSAPASARMVKFQQSGSNSLSRFSRLDDLKGSEKAPEKRKGGSIRRQYYAMRKRIKRENFNSSDLGFFEICNNHNYSRQGHNFQDHIRLNHEAEAEVGDTMFGDCLANNLGLEETDFEILRQAFPESIGIIATTAVVDKSADAFHTEGCCNSVENDYMNGSMREDGSYKLIEDVCPLLRNDMMGSFDPGIEPKNDTHIHKGESDNFVKCMDSEELLSSQTLLIGKTFEADVEAKLMSTYGSMNESNQIICSGFGKKQHFSSPGSDGSASFHSMGFSSPLPRMPLWRTMEDVSAPDMPVDENNAESNLATEEALALPEVRRENSPGYDVAQSMSLLEDKLDGTDYINCSAVPEGEYADLPDSLLNLSNEDDILYMHVVAKDTMDDIPGSQMLDSSKMVPEDALCNADATTLLVASTGIATPSIQCHEESKDSSFHDQPDACHWDIDMPSTSVSYPDSLQLIEGRVICTLNTEDPEIPCNDDIFLLIHPSTSFASSIRPQIAADSIDPLSSSADEKDGEQGLSAGKDLASSFTRSQMAGPNLASEFDFAHPRVGYALKYEPSDTRSLCPLFGQPDKIRNPGQSRPTHTNPVLIGDRVLTEDGIDTSTICSEMFLGAEVGSLKMIDSDHENSDSDSDIPHFSDIEAMILEMDLAYAQDSCFTSEVARNQYNHSKRMIIRLEQTARGSLQRAMSSLGAFAIFYGRCFNYYIKKTEVTIGRSTDDTDVDIDLRKEGRANMISRRQATIKMETDGSFTLKNLGKSSISLNGNSIAHGQVAALSSSCLIEIRGMCFMFEINDKYVRRYLDDIIKKSQGKCKTFDWTPEGEP</sequence>
<dbReference type="Proteomes" id="UP001055879">
    <property type="component" value="Linkage Group LG16"/>
</dbReference>
<protein>
    <submittedName>
        <fullName evidence="1">Uncharacterized protein</fullName>
    </submittedName>
</protein>